<protein>
    <submittedName>
        <fullName evidence="1">Uncharacterized protein</fullName>
    </submittedName>
</protein>
<organism evidence="1 2">
    <name type="scientific">Rangifer tarandus platyrhynchus</name>
    <name type="common">Svalbard reindeer</name>
    <dbReference type="NCBI Taxonomy" id="3082113"/>
    <lineage>
        <taxon>Eukaryota</taxon>
        <taxon>Metazoa</taxon>
        <taxon>Chordata</taxon>
        <taxon>Craniata</taxon>
        <taxon>Vertebrata</taxon>
        <taxon>Euteleostomi</taxon>
        <taxon>Mammalia</taxon>
        <taxon>Eutheria</taxon>
        <taxon>Laurasiatheria</taxon>
        <taxon>Artiodactyla</taxon>
        <taxon>Ruminantia</taxon>
        <taxon>Pecora</taxon>
        <taxon>Cervidae</taxon>
        <taxon>Odocoileinae</taxon>
        <taxon>Rangifer</taxon>
    </lineage>
</organism>
<name>A0ABN8ZLW8_RANTA</name>
<proteinExistence type="predicted"/>
<gene>
    <name evidence="1" type="ORF">MRATA1EN1_LOCUS22734</name>
</gene>
<dbReference type="Proteomes" id="UP001176941">
    <property type="component" value="Chromosome 34"/>
</dbReference>
<reference evidence="1" key="1">
    <citation type="submission" date="2023-04" db="EMBL/GenBank/DDBJ databases">
        <authorList>
            <consortium name="ELIXIR-Norway"/>
        </authorList>
    </citation>
    <scope>NUCLEOTIDE SEQUENCE [LARGE SCALE GENOMIC DNA]</scope>
</reference>
<sequence>MRCSIRVLPWVSFSCSRAAERLPGSGRTRRPVRPRWAPHPKRVSGFPLVAEASGPRAAMGLSSARTDGPRSLLGPHLCTQLCMYEDFKSVLSSLLASAGPRPYTFRGYIVAAGPGLGFRTPLPGTQARGHRRTAHVALGRELACAPHVSGFTGCPWRPLPFRFRCPGCCAAPAGRLTKRFCECSASLRRPLVQACPRRCHPELLPRLTEWRLGGFSGSLSCSAKTAIS</sequence>
<evidence type="ECO:0000313" key="2">
    <source>
        <dbReference type="Proteomes" id="UP001176941"/>
    </source>
</evidence>
<accession>A0ABN8ZLW8</accession>
<dbReference type="EMBL" id="OX460345">
    <property type="protein sequence ID" value="CAI9173772.1"/>
    <property type="molecule type" value="Genomic_DNA"/>
</dbReference>
<evidence type="ECO:0000313" key="1">
    <source>
        <dbReference type="EMBL" id="CAI9173772.1"/>
    </source>
</evidence>
<keyword evidence="2" id="KW-1185">Reference proteome</keyword>